<feature type="domain" description="N,N-dimethylformamidase beta subunit-like C-terminal" evidence="1">
    <location>
        <begin position="551"/>
        <end position="735"/>
    </location>
</feature>
<dbReference type="RefSeq" id="WP_196816072.1">
    <property type="nucleotide sequence ID" value="NZ_CP012850.1"/>
</dbReference>
<dbReference type="Gene3D" id="2.130.10.10">
    <property type="entry name" value="YVTN repeat-like/Quinoprotein amine dehydrogenase"/>
    <property type="match status" value="1"/>
</dbReference>
<evidence type="ECO:0000313" key="3">
    <source>
        <dbReference type="Proteomes" id="UP000058925"/>
    </source>
</evidence>
<dbReference type="GeneID" id="60422616"/>
<dbReference type="InterPro" id="IPR029062">
    <property type="entry name" value="Class_I_gatase-like"/>
</dbReference>
<proteinExistence type="predicted"/>
<dbReference type="Gene3D" id="3.40.50.880">
    <property type="match status" value="1"/>
</dbReference>
<dbReference type="OrthoDB" id="10755at2157"/>
<dbReference type="SUPFAM" id="SSF52317">
    <property type="entry name" value="Class I glutamine amidotransferase-like"/>
    <property type="match status" value="1"/>
</dbReference>
<gene>
    <name evidence="2" type="ORF">NMY3_02688</name>
</gene>
<accession>A0A654LZJ8</accession>
<dbReference type="Pfam" id="PF20254">
    <property type="entry name" value="DMFA2_C"/>
    <property type="match status" value="1"/>
</dbReference>
<dbReference type="EMBL" id="CP012850">
    <property type="protein sequence ID" value="ALI36878.1"/>
    <property type="molecule type" value="Genomic_DNA"/>
</dbReference>
<dbReference type="Proteomes" id="UP000058925">
    <property type="component" value="Chromosome"/>
</dbReference>
<dbReference type="InterPro" id="IPR015943">
    <property type="entry name" value="WD40/YVTN_repeat-like_dom_sf"/>
</dbReference>
<reference evidence="3" key="1">
    <citation type="submission" date="2015-10" db="EMBL/GenBank/DDBJ databases">
        <title>Niche specialization of a soil ammonia-oxidizing archaeon, Candidatus Nitrosocosmicus oleophilus.</title>
        <authorList>
            <person name="Jung M.-Y."/>
            <person name="Rhee S.-K."/>
        </authorList>
    </citation>
    <scope>NUCLEOTIDE SEQUENCE [LARGE SCALE GENOMIC DNA]</scope>
    <source>
        <strain evidence="3">MY3</strain>
    </source>
</reference>
<dbReference type="AlphaFoldDB" id="A0A654LZJ8"/>
<dbReference type="SUPFAM" id="SSF50939">
    <property type="entry name" value="Sialidases"/>
    <property type="match status" value="1"/>
</dbReference>
<organism evidence="2 3">
    <name type="scientific">Candidatus Nitrosocosmicus oleophilus</name>
    <dbReference type="NCBI Taxonomy" id="1353260"/>
    <lineage>
        <taxon>Archaea</taxon>
        <taxon>Nitrososphaerota</taxon>
        <taxon>Nitrososphaeria</taxon>
        <taxon>Nitrososphaerales</taxon>
        <taxon>Nitrososphaeraceae</taxon>
        <taxon>Candidatus Nitrosocosmicus</taxon>
    </lineage>
</organism>
<dbReference type="InterPro" id="IPR036278">
    <property type="entry name" value="Sialidase_sf"/>
</dbReference>
<name>A0A654LZJ8_9ARCH</name>
<evidence type="ECO:0000259" key="1">
    <source>
        <dbReference type="Pfam" id="PF20254"/>
    </source>
</evidence>
<sequence>MNITLIPLGIVLLFLLNCIYLHFEFAYSLFAFEPPTTNYNNGDTSLGFNSNLGTNISNHWGNGINESQNDYLINISSNQGHSEFPKFEVVGKNISMIWLDDSSGYRDVYFKRSSDGGKTFEKIINLGNIPGGAFDHQIAVIDNFVFVIWEQSPDNNGQIFFKRSTDWGKTFEKAINLGNNTGLSGTPQLSVSKDNSSDIDSNSINVHVIWHDSSEGIVLRKSDDGGNTFKKAISLSENYPISFFPKITTQGDNVYAIWVTINNKGMENETREVTFAKSMDRGTTFGKAIYLTNFAKISFNAQIASSGNNVFVLWTNGTFVKDEFPILTDTMFKYSDNSGQTFHDTISLNNYTGWSVNPSIKTNDDKLYIVWEEINQNRYSDIYFCVINIKDTKECNFKINLSNDSNSSFDPSLDILNNTALVAWTNENSNFSSSIGIKEIHNQINDYVESTTTLFNIDANASNPQVAISDVDNKAFILWNGYSDFDDEIFLASIDYPYTDNGKYGINNNEKETNKINTTLDYNLDNYFPMENINNRSSDNSFFSNNFDNISIALVDPTYTNTAYDNSFYILYNLYNNDSFHQNTTKHVNLLTSKIDTESMPGFRTLYLHDHIARLMPKANVTIISDTDVHKGYIFNDNIITNNKYDAIILEHQEYVTQEEYNYLRQFVANGGILILPYSNMFYAEIKYNPDDNTITLVKGHNWEFDGKAVKNSVAERWLNETSKWVGSNYAQVPGIIFGNNPFGYLKHEEQFITNPNVTILLDYNVTIPTIYQDKFPDYRIATYEHNYKKGKVIDFGIYLSEDVLGNERFIRFFDSILFKYIH</sequence>
<keyword evidence="3" id="KW-1185">Reference proteome</keyword>
<dbReference type="CDD" id="cd15482">
    <property type="entry name" value="Sialidase_non-viral"/>
    <property type="match status" value="1"/>
</dbReference>
<dbReference type="InterPro" id="IPR046540">
    <property type="entry name" value="DMFA2_C"/>
</dbReference>
<evidence type="ECO:0000313" key="2">
    <source>
        <dbReference type="EMBL" id="ALI36878.1"/>
    </source>
</evidence>
<dbReference type="KEGG" id="taa:NMY3_02688"/>
<protein>
    <recommendedName>
        <fullName evidence="1">N,N-dimethylformamidase beta subunit-like C-terminal domain-containing protein</fullName>
    </recommendedName>
</protein>